<evidence type="ECO:0000313" key="2">
    <source>
        <dbReference type="EMBL" id="MFC0595728.1"/>
    </source>
</evidence>
<feature type="coiled-coil region" evidence="1">
    <location>
        <begin position="133"/>
        <end position="174"/>
    </location>
</feature>
<evidence type="ECO:0000313" key="3">
    <source>
        <dbReference type="Proteomes" id="UP001589830"/>
    </source>
</evidence>
<proteinExistence type="predicted"/>
<dbReference type="EMBL" id="JBHLTW010000026">
    <property type="protein sequence ID" value="MFC0595728.1"/>
    <property type="molecule type" value="Genomic_DNA"/>
</dbReference>
<accession>A0ABV6Q0W7</accession>
<protein>
    <submittedName>
        <fullName evidence="2">DUF2959 domain-containing protein</fullName>
    </submittedName>
</protein>
<keyword evidence="3" id="KW-1185">Reference proteome</keyword>
<sequence>MVPVHPGVTGQPEAGTDRTSLCQVLTGYRSQLRRFQDLMADAQKKMRDLEGLIEGACRTYAQEPVYTYRCNGFIICGLNEWMEVTGVQTNQSAFNACIAYAKTGAALAGRQVEKRDGIYRSTWQDVDRINAQIAQGYAQVQDLRKQYEAAQRQYEEAKAQAMELERRIADLESQGVFC</sequence>
<dbReference type="Proteomes" id="UP001589830">
    <property type="component" value="Unassembled WGS sequence"/>
</dbReference>
<comment type="caution">
    <text evidence="2">The sequence shown here is derived from an EMBL/GenBank/DDBJ whole genome shotgun (WGS) entry which is preliminary data.</text>
</comment>
<organism evidence="2 3">
    <name type="scientific">Thermus composti</name>
    <dbReference type="NCBI Taxonomy" id="532059"/>
    <lineage>
        <taxon>Bacteria</taxon>
        <taxon>Thermotogati</taxon>
        <taxon>Deinococcota</taxon>
        <taxon>Deinococci</taxon>
        <taxon>Thermales</taxon>
        <taxon>Thermaceae</taxon>
        <taxon>Thermus</taxon>
    </lineage>
</organism>
<feature type="coiled-coil region" evidence="1">
    <location>
        <begin position="25"/>
        <end position="59"/>
    </location>
</feature>
<gene>
    <name evidence="2" type="ORF">ACFFFP_06055</name>
</gene>
<evidence type="ECO:0000256" key="1">
    <source>
        <dbReference type="SAM" id="Coils"/>
    </source>
</evidence>
<keyword evidence="1" id="KW-0175">Coiled coil</keyword>
<reference evidence="2 3" key="1">
    <citation type="submission" date="2024-09" db="EMBL/GenBank/DDBJ databases">
        <authorList>
            <person name="Sun Q."/>
            <person name="Mori K."/>
        </authorList>
    </citation>
    <scope>NUCLEOTIDE SEQUENCE [LARGE SCALE GENOMIC DNA]</scope>
    <source>
        <strain evidence="2 3">NCAIM B.02340</strain>
    </source>
</reference>
<dbReference type="RefSeq" id="WP_229906168.1">
    <property type="nucleotide sequence ID" value="NZ_BMPJ01000030.1"/>
</dbReference>
<name>A0ABV6Q0W7_9DEIN</name>